<dbReference type="Proteomes" id="UP000198705">
    <property type="component" value="Unassembled WGS sequence"/>
</dbReference>
<name>A0A1I5AWW6_9FLAO</name>
<dbReference type="SUPFAM" id="SSF51182">
    <property type="entry name" value="RmlC-like cupins"/>
    <property type="match status" value="1"/>
</dbReference>
<dbReference type="EMBL" id="FOVN01000002">
    <property type="protein sequence ID" value="SFN66927.1"/>
    <property type="molecule type" value="Genomic_DNA"/>
</dbReference>
<organism evidence="1 2">
    <name type="scientific">Bizionia echini</name>
    <dbReference type="NCBI Taxonomy" id="649333"/>
    <lineage>
        <taxon>Bacteria</taxon>
        <taxon>Pseudomonadati</taxon>
        <taxon>Bacteroidota</taxon>
        <taxon>Flavobacteriia</taxon>
        <taxon>Flavobacteriales</taxon>
        <taxon>Flavobacteriaceae</taxon>
        <taxon>Bizionia</taxon>
    </lineage>
</organism>
<sequence>MKIASITKNIVYNPDKPAISILLESNYSKEIRIAMRKTQVMKEHKAPAPIVISIFEGEIEFGVQGQKLYLKKGDLIALDANEPHDLKCLEDCIIRLSLTKHDSVERVNQVVS</sequence>
<dbReference type="OrthoDB" id="997205at2"/>
<dbReference type="CDD" id="cd02230">
    <property type="entry name" value="cupin_HP0902-like"/>
    <property type="match status" value="1"/>
</dbReference>
<evidence type="ECO:0000313" key="2">
    <source>
        <dbReference type="Proteomes" id="UP000198705"/>
    </source>
</evidence>
<dbReference type="AlphaFoldDB" id="A0A1I5AWW6"/>
<dbReference type="RefSeq" id="WP_092207191.1">
    <property type="nucleotide sequence ID" value="NZ_FOVN01000002.1"/>
</dbReference>
<evidence type="ECO:0000313" key="1">
    <source>
        <dbReference type="EMBL" id="SFN66927.1"/>
    </source>
</evidence>
<dbReference type="InterPro" id="IPR014710">
    <property type="entry name" value="RmlC-like_jellyroll"/>
</dbReference>
<keyword evidence="2" id="KW-1185">Reference proteome</keyword>
<protein>
    <recommendedName>
        <fullName evidence="3">Cupin domain-containing protein</fullName>
    </recommendedName>
</protein>
<reference evidence="2" key="1">
    <citation type="submission" date="2016-10" db="EMBL/GenBank/DDBJ databases">
        <authorList>
            <person name="Varghese N."/>
            <person name="Submissions S."/>
        </authorList>
    </citation>
    <scope>NUCLEOTIDE SEQUENCE [LARGE SCALE GENOMIC DNA]</scope>
    <source>
        <strain evidence="2">DSM 23925</strain>
    </source>
</reference>
<dbReference type="InterPro" id="IPR011051">
    <property type="entry name" value="RmlC_Cupin_sf"/>
</dbReference>
<proteinExistence type="predicted"/>
<gene>
    <name evidence="1" type="ORF">SAMN04487989_102336</name>
</gene>
<dbReference type="STRING" id="649333.SAMN04487989_102336"/>
<evidence type="ECO:0008006" key="3">
    <source>
        <dbReference type="Google" id="ProtNLM"/>
    </source>
</evidence>
<dbReference type="Gene3D" id="2.60.120.10">
    <property type="entry name" value="Jelly Rolls"/>
    <property type="match status" value="1"/>
</dbReference>
<accession>A0A1I5AWW6</accession>